<dbReference type="GO" id="GO:0032798">
    <property type="term" value="C:Swi5-Sfr1 complex"/>
    <property type="evidence" value="ECO:0007669"/>
    <property type="project" value="TreeGrafter"/>
</dbReference>
<evidence type="ECO:0000256" key="3">
    <source>
        <dbReference type="ARBA" id="ARBA00023204"/>
    </source>
</evidence>
<dbReference type="Pfam" id="PF07061">
    <property type="entry name" value="Swi5"/>
    <property type="match status" value="1"/>
</dbReference>
<proteinExistence type="inferred from homology"/>
<dbReference type="Gene3D" id="1.20.5.170">
    <property type="match status" value="1"/>
</dbReference>
<dbReference type="EMBL" id="JAVRRL010000010">
    <property type="protein sequence ID" value="KAK5115899.1"/>
    <property type="molecule type" value="Genomic_DNA"/>
</dbReference>
<evidence type="ECO:0000313" key="7">
    <source>
        <dbReference type="Proteomes" id="UP001310890"/>
    </source>
</evidence>
<keyword evidence="2" id="KW-0227">DNA damage</keyword>
<keyword evidence="3" id="KW-0234">DNA repair</keyword>
<feature type="coiled-coil region" evidence="4">
    <location>
        <begin position="40"/>
        <end position="67"/>
    </location>
</feature>
<comment type="caution">
    <text evidence="6">The sequence shown here is derived from an EMBL/GenBank/DDBJ whole genome shotgun (WGS) entry which is preliminary data.</text>
</comment>
<dbReference type="PANTHER" id="PTHR28529:SF2">
    <property type="entry name" value="DNA REPAIR PROTEIN SWI5 HOMOLOG"/>
    <property type="match status" value="1"/>
</dbReference>
<gene>
    <name evidence="6" type="ORF">LTR62_000355</name>
</gene>
<dbReference type="PANTHER" id="PTHR28529">
    <property type="entry name" value="DNA REPAIR PROTEIN SWI5 HOMOLOG"/>
    <property type="match status" value="1"/>
</dbReference>
<evidence type="ECO:0000256" key="2">
    <source>
        <dbReference type="ARBA" id="ARBA00022763"/>
    </source>
</evidence>
<dbReference type="GO" id="GO:0000709">
    <property type="term" value="P:meiotic joint molecule formation"/>
    <property type="evidence" value="ECO:0007669"/>
    <property type="project" value="TreeGrafter"/>
</dbReference>
<reference evidence="6" key="1">
    <citation type="submission" date="2023-08" db="EMBL/GenBank/DDBJ databases">
        <title>Black Yeasts Isolated from many extreme environments.</title>
        <authorList>
            <person name="Coleine C."/>
            <person name="Stajich J.E."/>
            <person name="Selbmann L."/>
        </authorList>
    </citation>
    <scope>NUCLEOTIDE SEQUENCE</scope>
    <source>
        <strain evidence="6">CCFEE 5401</strain>
    </source>
</reference>
<dbReference type="InterPro" id="IPR010760">
    <property type="entry name" value="DNA-repair_Swi5"/>
</dbReference>
<dbReference type="Proteomes" id="UP001310890">
    <property type="component" value="Unassembled WGS sequence"/>
</dbReference>
<evidence type="ECO:0000256" key="1">
    <source>
        <dbReference type="ARBA" id="ARBA00008060"/>
    </source>
</evidence>
<evidence type="ECO:0008006" key="8">
    <source>
        <dbReference type="Google" id="ProtNLM"/>
    </source>
</evidence>
<organism evidence="6 7">
    <name type="scientific">Meristemomyces frigidus</name>
    <dbReference type="NCBI Taxonomy" id="1508187"/>
    <lineage>
        <taxon>Eukaryota</taxon>
        <taxon>Fungi</taxon>
        <taxon>Dikarya</taxon>
        <taxon>Ascomycota</taxon>
        <taxon>Pezizomycotina</taxon>
        <taxon>Dothideomycetes</taxon>
        <taxon>Dothideomycetidae</taxon>
        <taxon>Mycosphaerellales</taxon>
        <taxon>Teratosphaeriaceae</taxon>
        <taxon>Meristemomyces</taxon>
    </lineage>
</organism>
<feature type="compositionally biased region" description="Pro residues" evidence="5">
    <location>
        <begin position="21"/>
        <end position="30"/>
    </location>
</feature>
<keyword evidence="4" id="KW-0175">Coiled coil</keyword>
<dbReference type="GO" id="GO:0010772">
    <property type="term" value="P:meiotic DNA recombinase assembly involved in reciprocal meiotic recombination"/>
    <property type="evidence" value="ECO:0007669"/>
    <property type="project" value="TreeGrafter"/>
</dbReference>
<evidence type="ECO:0000256" key="4">
    <source>
        <dbReference type="SAM" id="Coils"/>
    </source>
</evidence>
<feature type="region of interest" description="Disordered" evidence="5">
    <location>
        <begin position="1"/>
        <end position="38"/>
    </location>
</feature>
<sequence length="142" mass="15368">MTSQDEKSNTLAPSSLDTPVPSSPSPPKDTPAPTLSNPRLAALATKRAKLEQTLSDLQAQRAALVSQATMASGLPMPSEWDSEQRTKYALSSANAVIKEHIFLLHKYNEMKDIGQGLMGLVAEQRGVRVSEVMEGFDMGKKD</sequence>
<accession>A0AAN7TMH9</accession>
<evidence type="ECO:0000313" key="6">
    <source>
        <dbReference type="EMBL" id="KAK5115899.1"/>
    </source>
</evidence>
<dbReference type="AlphaFoldDB" id="A0AAN7TMH9"/>
<dbReference type="GO" id="GO:0034974">
    <property type="term" value="C:Swi5-Swi2 complex"/>
    <property type="evidence" value="ECO:0007669"/>
    <property type="project" value="TreeGrafter"/>
</dbReference>
<comment type="similarity">
    <text evidence="1">Belongs to the SWI5/SAE3 family.</text>
</comment>
<protein>
    <recommendedName>
        <fullName evidence="8">Swi5-domain-containing protein</fullName>
    </recommendedName>
</protein>
<name>A0AAN7TMH9_9PEZI</name>
<evidence type="ECO:0000256" key="5">
    <source>
        <dbReference type="SAM" id="MobiDB-lite"/>
    </source>
</evidence>